<dbReference type="EMBL" id="CP075867">
    <property type="protein sequence ID" value="QYT00983.1"/>
    <property type="molecule type" value="Genomic_DNA"/>
</dbReference>
<sequence>MASHNAQFENQIGGHARNRRCLVASNINFRATRAQFEASVRARLTNGDSVTFFWPPSSNVRFMNNKKRHQGLVYLGFETRADARVAEQDLQNYVFSGRAINVFRATRYASSELAQATAAPAATTSTTAIATGPPLPPPPAATATITAAAATTAPPAPTNRNPSDSTEEPRTSWCEKLNSLM</sequence>
<evidence type="ECO:0008006" key="4">
    <source>
        <dbReference type="Google" id="ProtNLM"/>
    </source>
</evidence>
<dbReference type="InterPro" id="IPR012677">
    <property type="entry name" value="Nucleotide-bd_a/b_plait_sf"/>
</dbReference>
<dbReference type="InterPro" id="IPR035979">
    <property type="entry name" value="RBD_domain_sf"/>
</dbReference>
<dbReference type="Proteomes" id="UP000826661">
    <property type="component" value="Chromosome IV"/>
</dbReference>
<reference evidence="2 3" key="1">
    <citation type="journal article" date="2021" name="BMC Genomics">
        <title>Telomere-to-telomere genome assembly of asparaginase-producing Trichoderma simmonsii.</title>
        <authorList>
            <person name="Chung D."/>
            <person name="Kwon Y.M."/>
            <person name="Yang Y."/>
        </authorList>
    </citation>
    <scope>NUCLEOTIDE SEQUENCE [LARGE SCALE GENOMIC DNA]</scope>
    <source>
        <strain evidence="2 3">GH-Sj1</strain>
    </source>
</reference>
<evidence type="ECO:0000256" key="1">
    <source>
        <dbReference type="SAM" id="MobiDB-lite"/>
    </source>
</evidence>
<keyword evidence="3" id="KW-1185">Reference proteome</keyword>
<name>A0A8G0PHQ6_9HYPO</name>
<accession>A0A8G0PHQ6</accession>
<dbReference type="Gene3D" id="3.30.70.330">
    <property type="match status" value="1"/>
</dbReference>
<dbReference type="GO" id="GO:0003676">
    <property type="term" value="F:nucleic acid binding"/>
    <property type="evidence" value="ECO:0007669"/>
    <property type="project" value="InterPro"/>
</dbReference>
<feature type="compositionally biased region" description="Low complexity" evidence="1">
    <location>
        <begin position="141"/>
        <end position="153"/>
    </location>
</feature>
<gene>
    <name evidence="2" type="ORF">H0G86_008040</name>
</gene>
<dbReference type="AlphaFoldDB" id="A0A8G0PHQ6"/>
<feature type="region of interest" description="Disordered" evidence="1">
    <location>
        <begin position="136"/>
        <end position="172"/>
    </location>
</feature>
<organism evidence="2 3">
    <name type="scientific">Trichoderma simmonsii</name>
    <dbReference type="NCBI Taxonomy" id="1491479"/>
    <lineage>
        <taxon>Eukaryota</taxon>
        <taxon>Fungi</taxon>
        <taxon>Dikarya</taxon>
        <taxon>Ascomycota</taxon>
        <taxon>Pezizomycotina</taxon>
        <taxon>Sordariomycetes</taxon>
        <taxon>Hypocreomycetidae</taxon>
        <taxon>Hypocreales</taxon>
        <taxon>Hypocreaceae</taxon>
        <taxon>Trichoderma</taxon>
    </lineage>
</organism>
<proteinExistence type="predicted"/>
<dbReference type="SUPFAM" id="SSF54928">
    <property type="entry name" value="RNA-binding domain, RBD"/>
    <property type="match status" value="1"/>
</dbReference>
<protein>
    <recommendedName>
        <fullName evidence="4">RRM domain-containing protein</fullName>
    </recommendedName>
</protein>
<evidence type="ECO:0000313" key="2">
    <source>
        <dbReference type="EMBL" id="QYT00983.1"/>
    </source>
</evidence>
<evidence type="ECO:0000313" key="3">
    <source>
        <dbReference type="Proteomes" id="UP000826661"/>
    </source>
</evidence>